<keyword evidence="1" id="KW-0472">Membrane</keyword>
<reference evidence="2" key="1">
    <citation type="journal article" date="2014" name="Int. J. Syst. Evol. Microbiol.">
        <title>Complete genome sequence of Corynebacterium casei LMG S-19264T (=DSM 44701T), isolated from a smear-ripened cheese.</title>
        <authorList>
            <consortium name="US DOE Joint Genome Institute (JGI-PGF)"/>
            <person name="Walter F."/>
            <person name="Albersmeier A."/>
            <person name="Kalinowski J."/>
            <person name="Ruckert C."/>
        </authorList>
    </citation>
    <scope>NUCLEOTIDE SEQUENCE</scope>
    <source>
        <strain evidence="2">NBRC 110023</strain>
    </source>
</reference>
<dbReference type="EMBL" id="BSOT01000005">
    <property type="protein sequence ID" value="GLR70091.1"/>
    <property type="molecule type" value="Genomic_DNA"/>
</dbReference>
<protein>
    <submittedName>
        <fullName evidence="2">Uncharacterized protein</fullName>
    </submittedName>
</protein>
<comment type="caution">
    <text evidence="2">The sequence shown here is derived from an EMBL/GenBank/DDBJ whole genome shotgun (WGS) entry which is preliminary data.</text>
</comment>
<evidence type="ECO:0000313" key="3">
    <source>
        <dbReference type="Proteomes" id="UP001156601"/>
    </source>
</evidence>
<dbReference type="Pfam" id="PF03929">
    <property type="entry name" value="PepSY_TM"/>
    <property type="match status" value="1"/>
</dbReference>
<sequence>MKGRVRSLWMKIHTYLACFFIPFLILYVITGLLYFLGIEGKSAEEVEVIIPIEASWPDDEKAAKDIVEPYVIKHKRLPFPPDYYIDKGHEWHSWYGYKQEILLLKTEDTNTVRLLLIQHDFLQQLMLIHKGHAGIFLLILGIMLGLSLLTTMISGVVLALTIPTLKKTSGLMILLGCVSLVFAYFIGY</sequence>
<dbReference type="InterPro" id="IPR005625">
    <property type="entry name" value="PepSY-ass_TM"/>
</dbReference>
<name>A0AA37SYC8_9ALTE</name>
<feature type="transmembrane region" description="Helical" evidence="1">
    <location>
        <begin position="169"/>
        <end position="187"/>
    </location>
</feature>
<proteinExistence type="predicted"/>
<dbReference type="RefSeq" id="WP_284216397.1">
    <property type="nucleotide sequence ID" value="NZ_BSOT01000005.1"/>
</dbReference>
<feature type="transmembrane region" description="Helical" evidence="1">
    <location>
        <begin position="12"/>
        <end position="36"/>
    </location>
</feature>
<accession>A0AA37SYC8</accession>
<keyword evidence="3" id="KW-1185">Reference proteome</keyword>
<gene>
    <name evidence="2" type="ORF">GCM10007852_09990</name>
</gene>
<evidence type="ECO:0000256" key="1">
    <source>
        <dbReference type="SAM" id="Phobius"/>
    </source>
</evidence>
<organism evidence="2 3">
    <name type="scientific">Agaribacter marinus</name>
    <dbReference type="NCBI Taxonomy" id="1431249"/>
    <lineage>
        <taxon>Bacteria</taxon>
        <taxon>Pseudomonadati</taxon>
        <taxon>Pseudomonadota</taxon>
        <taxon>Gammaproteobacteria</taxon>
        <taxon>Alteromonadales</taxon>
        <taxon>Alteromonadaceae</taxon>
        <taxon>Agaribacter</taxon>
    </lineage>
</organism>
<dbReference type="Proteomes" id="UP001156601">
    <property type="component" value="Unassembled WGS sequence"/>
</dbReference>
<feature type="transmembrane region" description="Helical" evidence="1">
    <location>
        <begin position="135"/>
        <end position="162"/>
    </location>
</feature>
<keyword evidence="1" id="KW-0812">Transmembrane</keyword>
<dbReference type="AlphaFoldDB" id="A0AA37SYC8"/>
<evidence type="ECO:0000313" key="2">
    <source>
        <dbReference type="EMBL" id="GLR70091.1"/>
    </source>
</evidence>
<reference evidence="2" key="2">
    <citation type="submission" date="2023-01" db="EMBL/GenBank/DDBJ databases">
        <title>Draft genome sequence of Agaribacter marinus strain NBRC 110023.</title>
        <authorList>
            <person name="Sun Q."/>
            <person name="Mori K."/>
        </authorList>
    </citation>
    <scope>NUCLEOTIDE SEQUENCE</scope>
    <source>
        <strain evidence="2">NBRC 110023</strain>
    </source>
</reference>
<keyword evidence="1" id="KW-1133">Transmembrane helix</keyword>